<keyword evidence="4" id="KW-0411">Iron-sulfur</keyword>
<dbReference type="PANTHER" id="PTHR43687">
    <property type="entry name" value="ADENYLYLSULFATE REDUCTASE, BETA SUBUNIT"/>
    <property type="match status" value="1"/>
</dbReference>
<feature type="domain" description="4Fe-4S ferredoxin-type" evidence="5">
    <location>
        <begin position="1"/>
        <end position="30"/>
    </location>
</feature>
<proteinExistence type="predicted"/>
<dbReference type="InterPro" id="IPR017900">
    <property type="entry name" value="4Fe4S_Fe_S_CS"/>
</dbReference>
<evidence type="ECO:0000256" key="4">
    <source>
        <dbReference type="ARBA" id="ARBA00023014"/>
    </source>
</evidence>
<dbReference type="InterPro" id="IPR050572">
    <property type="entry name" value="Fe-S_Ferredoxin"/>
</dbReference>
<comment type="caution">
    <text evidence="6">The sequence shown here is derived from an EMBL/GenBank/DDBJ whole genome shotgun (WGS) entry which is preliminary data.</text>
</comment>
<dbReference type="PROSITE" id="PS00198">
    <property type="entry name" value="4FE4S_FER_1"/>
    <property type="match status" value="1"/>
</dbReference>
<evidence type="ECO:0000256" key="2">
    <source>
        <dbReference type="ARBA" id="ARBA00022723"/>
    </source>
</evidence>
<dbReference type="SUPFAM" id="SSF54862">
    <property type="entry name" value="4Fe-4S ferredoxins"/>
    <property type="match status" value="1"/>
</dbReference>
<dbReference type="EMBL" id="LAZR01004905">
    <property type="protein sequence ID" value="KKN04567.1"/>
    <property type="molecule type" value="Genomic_DNA"/>
</dbReference>
<dbReference type="GO" id="GO:0046872">
    <property type="term" value="F:metal ion binding"/>
    <property type="evidence" value="ECO:0007669"/>
    <property type="project" value="UniProtKB-KW"/>
</dbReference>
<feature type="non-terminal residue" evidence="6">
    <location>
        <position position="1"/>
    </location>
</feature>
<dbReference type="GO" id="GO:0051539">
    <property type="term" value="F:4 iron, 4 sulfur cluster binding"/>
    <property type="evidence" value="ECO:0007669"/>
    <property type="project" value="UniProtKB-KW"/>
</dbReference>
<dbReference type="InterPro" id="IPR017896">
    <property type="entry name" value="4Fe4S_Fe-S-bd"/>
</dbReference>
<dbReference type="AlphaFoldDB" id="A0A0F9MYM8"/>
<evidence type="ECO:0000256" key="3">
    <source>
        <dbReference type="ARBA" id="ARBA00023004"/>
    </source>
</evidence>
<dbReference type="PROSITE" id="PS51379">
    <property type="entry name" value="4FE4S_FER_2"/>
    <property type="match status" value="2"/>
</dbReference>
<protein>
    <recommendedName>
        <fullName evidence="5">4Fe-4S ferredoxin-type domain-containing protein</fullName>
    </recommendedName>
</protein>
<evidence type="ECO:0000313" key="6">
    <source>
        <dbReference type="EMBL" id="KKN04567.1"/>
    </source>
</evidence>
<keyword evidence="2" id="KW-0479">Metal-binding</keyword>
<dbReference type="PANTHER" id="PTHR43687:SF5">
    <property type="entry name" value="4FE-4S FERREDOXIN-TYPE DOMAIN-CONTAINING PROTEIN"/>
    <property type="match status" value="1"/>
</dbReference>
<accession>A0A0F9MYM8</accession>
<name>A0A0F9MYM8_9ZZZZ</name>
<keyword evidence="3" id="KW-0408">Iron</keyword>
<dbReference type="Pfam" id="PF13237">
    <property type="entry name" value="Fer4_10"/>
    <property type="match status" value="1"/>
</dbReference>
<organism evidence="6">
    <name type="scientific">marine sediment metagenome</name>
    <dbReference type="NCBI Taxonomy" id="412755"/>
    <lineage>
        <taxon>unclassified sequences</taxon>
        <taxon>metagenomes</taxon>
        <taxon>ecological metagenomes</taxon>
    </lineage>
</organism>
<keyword evidence="1" id="KW-0004">4Fe-4S</keyword>
<sequence length="61" mass="6682">NWVEIDLDLCTGVAECINVCPAEVYDLIDGKVIAENIGECIQCLACQDACPNNAILKHFAW</sequence>
<gene>
    <name evidence="6" type="ORF">LCGC14_1096200</name>
</gene>
<evidence type="ECO:0000259" key="5">
    <source>
        <dbReference type="PROSITE" id="PS51379"/>
    </source>
</evidence>
<dbReference type="Gene3D" id="3.30.70.20">
    <property type="match status" value="1"/>
</dbReference>
<feature type="domain" description="4Fe-4S ferredoxin-type" evidence="5">
    <location>
        <begin position="31"/>
        <end position="60"/>
    </location>
</feature>
<evidence type="ECO:0000256" key="1">
    <source>
        <dbReference type="ARBA" id="ARBA00022485"/>
    </source>
</evidence>
<reference evidence="6" key="1">
    <citation type="journal article" date="2015" name="Nature">
        <title>Complex archaea that bridge the gap between prokaryotes and eukaryotes.</title>
        <authorList>
            <person name="Spang A."/>
            <person name="Saw J.H."/>
            <person name="Jorgensen S.L."/>
            <person name="Zaremba-Niedzwiedzka K."/>
            <person name="Martijn J."/>
            <person name="Lind A.E."/>
            <person name="van Eijk R."/>
            <person name="Schleper C."/>
            <person name="Guy L."/>
            <person name="Ettema T.J."/>
        </authorList>
    </citation>
    <scope>NUCLEOTIDE SEQUENCE</scope>
</reference>